<evidence type="ECO:0000256" key="10">
    <source>
        <dbReference type="ARBA" id="ARBA00024479"/>
    </source>
</evidence>
<protein>
    <recommendedName>
        <fullName evidence="4">Autophagy-related protein 2</fullName>
    </recommendedName>
</protein>
<dbReference type="Pfam" id="PF13329">
    <property type="entry name" value="ATG2_CAD"/>
    <property type="match status" value="1"/>
</dbReference>
<keyword evidence="6" id="KW-0256">Endoplasmic reticulum</keyword>
<evidence type="ECO:0000256" key="9">
    <source>
        <dbReference type="ARBA" id="ARBA00023136"/>
    </source>
</evidence>
<accession>A0ABP0F2G0</accession>
<sequence length="143" mass="16460">MTWFPWSESIKRRACRYLLEHYLGSYLQEKLKLEQLSLDVYHGKGYVQNVQLDVNAVNEALSHLHLPFEIVHGSIGSIAVYMPWSALLKESCEVEINGLNLVAQLRQSQNVDFSSMTDSFCNSLKNMTTSMEFAEQCFNEVFE</sequence>
<dbReference type="Proteomes" id="UP001642483">
    <property type="component" value="Unassembled WGS sequence"/>
</dbReference>
<keyword evidence="8" id="KW-0445">Lipid transport</keyword>
<evidence type="ECO:0000256" key="2">
    <source>
        <dbReference type="ARBA" id="ARBA00004623"/>
    </source>
</evidence>
<evidence type="ECO:0000256" key="5">
    <source>
        <dbReference type="ARBA" id="ARBA00022448"/>
    </source>
</evidence>
<evidence type="ECO:0000256" key="7">
    <source>
        <dbReference type="ARBA" id="ARBA00023006"/>
    </source>
</evidence>
<organism evidence="12 13">
    <name type="scientific">Clavelina lepadiformis</name>
    <name type="common">Light-bulb sea squirt</name>
    <name type="synonym">Ascidia lepadiformis</name>
    <dbReference type="NCBI Taxonomy" id="159417"/>
    <lineage>
        <taxon>Eukaryota</taxon>
        <taxon>Metazoa</taxon>
        <taxon>Chordata</taxon>
        <taxon>Tunicata</taxon>
        <taxon>Ascidiacea</taxon>
        <taxon>Aplousobranchia</taxon>
        <taxon>Clavelinidae</taxon>
        <taxon>Clavelina</taxon>
    </lineage>
</organism>
<keyword evidence="7" id="KW-0072">Autophagy</keyword>
<evidence type="ECO:0000313" key="12">
    <source>
        <dbReference type="EMBL" id="CAK8672883.1"/>
    </source>
</evidence>
<reference evidence="12 13" key="1">
    <citation type="submission" date="2024-02" db="EMBL/GenBank/DDBJ databases">
        <authorList>
            <person name="Daric V."/>
            <person name="Darras S."/>
        </authorList>
    </citation>
    <scope>NUCLEOTIDE SEQUENCE [LARGE SCALE GENOMIC DNA]</scope>
</reference>
<dbReference type="EMBL" id="CAWYQH010000001">
    <property type="protein sequence ID" value="CAK8672883.1"/>
    <property type="molecule type" value="Genomic_DNA"/>
</dbReference>
<comment type="catalytic activity">
    <reaction evidence="10">
        <text>a 1,2-diacyl-sn-glycero-3-phospho-L-serine(in) = a 1,2-diacyl-sn-glycero-3-phospho-L-serine(out)</text>
        <dbReference type="Rhea" id="RHEA:38663"/>
        <dbReference type="ChEBI" id="CHEBI:57262"/>
    </reaction>
</comment>
<comment type="caution">
    <text evidence="12">The sequence shown here is derived from an EMBL/GenBank/DDBJ whole genome shotgun (WGS) entry which is preliminary data.</text>
</comment>
<evidence type="ECO:0000313" key="13">
    <source>
        <dbReference type="Proteomes" id="UP001642483"/>
    </source>
</evidence>
<evidence type="ECO:0000256" key="11">
    <source>
        <dbReference type="ARBA" id="ARBA00024615"/>
    </source>
</evidence>
<dbReference type="InterPro" id="IPR026849">
    <property type="entry name" value="ATG2"/>
</dbReference>
<dbReference type="PANTHER" id="PTHR13190">
    <property type="entry name" value="AUTOPHAGY-RELATED 2, ISOFORM A"/>
    <property type="match status" value="1"/>
</dbReference>
<evidence type="ECO:0000256" key="6">
    <source>
        <dbReference type="ARBA" id="ARBA00022824"/>
    </source>
</evidence>
<gene>
    <name evidence="12" type="ORF">CVLEPA_LOCUS2558</name>
</gene>
<comment type="subcellular location">
    <subcellularLocation>
        <location evidence="1">Endoplasmic reticulum membrane</location>
        <topology evidence="1">Peripheral membrane protein</topology>
    </subcellularLocation>
    <subcellularLocation>
        <location evidence="2">Preautophagosomal structure membrane</location>
        <topology evidence="2">Peripheral membrane protein</topology>
    </subcellularLocation>
</comment>
<proteinExistence type="inferred from homology"/>
<keyword evidence="5" id="KW-0813">Transport</keyword>
<comment type="catalytic activity">
    <reaction evidence="11">
        <text>a 1,2-diacyl-sn-glycero-3-phosphoethanolamine(in) = a 1,2-diacyl-sn-glycero-3-phosphoethanolamine(out)</text>
        <dbReference type="Rhea" id="RHEA:38895"/>
        <dbReference type="ChEBI" id="CHEBI:64612"/>
    </reaction>
</comment>
<keyword evidence="13" id="KW-1185">Reference proteome</keyword>
<evidence type="ECO:0000256" key="4">
    <source>
        <dbReference type="ARBA" id="ARBA00018070"/>
    </source>
</evidence>
<dbReference type="PANTHER" id="PTHR13190:SF1">
    <property type="entry name" value="AUTOPHAGY-RELATED 2, ISOFORM A"/>
    <property type="match status" value="1"/>
</dbReference>
<evidence type="ECO:0000256" key="8">
    <source>
        <dbReference type="ARBA" id="ARBA00023055"/>
    </source>
</evidence>
<comment type="similarity">
    <text evidence="3">Belongs to the ATG2 family.</text>
</comment>
<name>A0ABP0F2G0_CLALP</name>
<evidence type="ECO:0000256" key="1">
    <source>
        <dbReference type="ARBA" id="ARBA00004406"/>
    </source>
</evidence>
<evidence type="ECO:0000256" key="3">
    <source>
        <dbReference type="ARBA" id="ARBA00009714"/>
    </source>
</evidence>
<keyword evidence="9" id="KW-0472">Membrane</keyword>